<dbReference type="Proteomes" id="UP000030680">
    <property type="component" value="Unassembled WGS sequence"/>
</dbReference>
<evidence type="ECO:0000313" key="3">
    <source>
        <dbReference type="Proteomes" id="UP000030680"/>
    </source>
</evidence>
<dbReference type="RefSeq" id="XP_005702915.1">
    <property type="nucleotide sequence ID" value="XM_005702858.1"/>
</dbReference>
<feature type="compositionally biased region" description="Acidic residues" evidence="1">
    <location>
        <begin position="80"/>
        <end position="98"/>
    </location>
</feature>
<protein>
    <submittedName>
        <fullName evidence="2">Uncharacterized protein</fullName>
    </submittedName>
</protein>
<dbReference type="GeneID" id="17085383"/>
<proteinExistence type="predicted"/>
<sequence>MSSQVLDIGEREEAITIVHCATKRLRQIFKYIDRKLEKEEPGFHEFQKTWRAAKSLTQKVSPHPSREWLNKFGEYLSSDSLEDSTSESGEEGIGESDVDSVELVERPPIWILQTGASVYDSEEVVDERDDYSAAQEVEKEEDRVLSKATVDDQQLVSSLIDDTDSQVDWPSNSWKNIDSVVLQAVRAMPGGFSLSPAAFRFLCEQVTAICIAANRAHGKLCSFQEDESQVSTSALPWECTLELCLAMTGVPIGEQTLDKVKCRMNRILSDKKHRKAANERRKLRVLLMSVLHPRYRNNVARLVAMVDVIFEHFGCLQRLFDATLEELATIPGVGPRNLELLHSWKQSLKAKLDDLPDTSSPSQL</sequence>
<dbReference type="EMBL" id="KB454550">
    <property type="protein sequence ID" value="EME26395.1"/>
    <property type="molecule type" value="Genomic_DNA"/>
</dbReference>
<keyword evidence="3" id="KW-1185">Reference proteome</keyword>
<evidence type="ECO:0000256" key="1">
    <source>
        <dbReference type="SAM" id="MobiDB-lite"/>
    </source>
</evidence>
<dbReference type="Gramene" id="EME26395">
    <property type="protein sequence ID" value="EME26395"/>
    <property type="gene ID" value="Gasu_59570"/>
</dbReference>
<dbReference type="Gene3D" id="1.10.150.20">
    <property type="entry name" value="5' to 3' exonuclease, C-terminal subdomain"/>
    <property type="match status" value="1"/>
</dbReference>
<gene>
    <name evidence="2" type="ORF">Gasu_59570</name>
</gene>
<dbReference type="SUPFAM" id="SSF47781">
    <property type="entry name" value="RuvA domain 2-like"/>
    <property type="match status" value="1"/>
</dbReference>
<dbReference type="InterPro" id="IPR010994">
    <property type="entry name" value="RuvA_2-like"/>
</dbReference>
<dbReference type="KEGG" id="gsl:Gasu_59570"/>
<accession>M2WRG6</accession>
<feature type="region of interest" description="Disordered" evidence="1">
    <location>
        <begin position="79"/>
        <end position="98"/>
    </location>
</feature>
<dbReference type="OrthoDB" id="10355363at2759"/>
<evidence type="ECO:0000313" key="2">
    <source>
        <dbReference type="EMBL" id="EME26395.1"/>
    </source>
</evidence>
<reference evidence="3" key="1">
    <citation type="journal article" date="2013" name="Science">
        <title>Gene transfer from bacteria and archaea facilitated evolution of an extremophilic eukaryote.</title>
        <authorList>
            <person name="Schonknecht G."/>
            <person name="Chen W.H."/>
            <person name="Ternes C.M."/>
            <person name="Barbier G.G."/>
            <person name="Shrestha R.P."/>
            <person name="Stanke M."/>
            <person name="Brautigam A."/>
            <person name="Baker B.J."/>
            <person name="Banfield J.F."/>
            <person name="Garavito R.M."/>
            <person name="Carr K."/>
            <person name="Wilkerson C."/>
            <person name="Rensing S.A."/>
            <person name="Gagneul D."/>
            <person name="Dickenson N.E."/>
            <person name="Oesterhelt C."/>
            <person name="Lercher M.J."/>
            <person name="Weber A.P."/>
        </authorList>
    </citation>
    <scope>NUCLEOTIDE SEQUENCE [LARGE SCALE GENOMIC DNA]</scope>
    <source>
        <strain evidence="3">074W</strain>
    </source>
</reference>
<organism evidence="2 3">
    <name type="scientific">Galdieria sulphuraria</name>
    <name type="common">Red alga</name>
    <dbReference type="NCBI Taxonomy" id="130081"/>
    <lineage>
        <taxon>Eukaryota</taxon>
        <taxon>Rhodophyta</taxon>
        <taxon>Bangiophyceae</taxon>
        <taxon>Galdieriales</taxon>
        <taxon>Galdieriaceae</taxon>
        <taxon>Galdieria</taxon>
    </lineage>
</organism>
<dbReference type="AlphaFoldDB" id="M2WRG6"/>
<name>M2WRG6_GALSU</name>